<dbReference type="Proteomes" id="UP000298138">
    <property type="component" value="Unassembled WGS sequence"/>
</dbReference>
<gene>
    <name evidence="2" type="ORF">EX30DRAFT_113309</name>
</gene>
<evidence type="ECO:0000313" key="2">
    <source>
        <dbReference type="EMBL" id="TGZ79410.1"/>
    </source>
</evidence>
<evidence type="ECO:0000313" key="3">
    <source>
        <dbReference type="Proteomes" id="UP000298138"/>
    </source>
</evidence>
<sequence>MPLVNGFAVKVRMAGGGQTQGARRATAAAAESALLLLLSRWVVGRVRGGCCLARPNSMRGTILRPIEFGITPPRHLVLTATSACQLLTLQGIAVSSLHASSVTTATRASTNDSSKPKPISDSRPRSSRILLDGQSSNYNIGTGCIMAASILLTRTDKIRSSPSTPNDPTTIHSDCMHHLSSSSSSSIDSPSPLLFPCFNLI</sequence>
<dbReference type="EMBL" id="ML220132">
    <property type="protein sequence ID" value="TGZ79410.1"/>
    <property type="molecule type" value="Genomic_DNA"/>
</dbReference>
<feature type="region of interest" description="Disordered" evidence="1">
    <location>
        <begin position="104"/>
        <end position="127"/>
    </location>
</feature>
<feature type="compositionally biased region" description="Basic and acidic residues" evidence="1">
    <location>
        <begin position="114"/>
        <end position="124"/>
    </location>
</feature>
<name>A0A4S2MQC1_9PEZI</name>
<reference evidence="2 3" key="1">
    <citation type="submission" date="2019-04" db="EMBL/GenBank/DDBJ databases">
        <title>Comparative genomics and transcriptomics to analyze fruiting body development in filamentous ascomycetes.</title>
        <authorList>
            <consortium name="DOE Joint Genome Institute"/>
            <person name="Lutkenhaus R."/>
            <person name="Traeger S."/>
            <person name="Breuer J."/>
            <person name="Kuo A."/>
            <person name="Lipzen A."/>
            <person name="Pangilinan J."/>
            <person name="Dilworth D."/>
            <person name="Sandor L."/>
            <person name="Poggeler S."/>
            <person name="Barry K."/>
            <person name="Grigoriev I.V."/>
            <person name="Nowrousian M."/>
        </authorList>
    </citation>
    <scope>NUCLEOTIDE SEQUENCE [LARGE SCALE GENOMIC DNA]</scope>
    <source>
        <strain evidence="2 3">CBS 389.68</strain>
    </source>
</reference>
<dbReference type="InParanoid" id="A0A4S2MQC1"/>
<keyword evidence="3" id="KW-1185">Reference proteome</keyword>
<protein>
    <submittedName>
        <fullName evidence="2">Uncharacterized protein</fullName>
    </submittedName>
</protein>
<evidence type="ECO:0000256" key="1">
    <source>
        <dbReference type="SAM" id="MobiDB-lite"/>
    </source>
</evidence>
<accession>A0A4S2MQC1</accession>
<feature type="compositionally biased region" description="Low complexity" evidence="1">
    <location>
        <begin position="104"/>
        <end position="113"/>
    </location>
</feature>
<dbReference type="AlphaFoldDB" id="A0A4S2MQC1"/>
<organism evidence="2 3">
    <name type="scientific">Ascodesmis nigricans</name>
    <dbReference type="NCBI Taxonomy" id="341454"/>
    <lineage>
        <taxon>Eukaryota</taxon>
        <taxon>Fungi</taxon>
        <taxon>Dikarya</taxon>
        <taxon>Ascomycota</taxon>
        <taxon>Pezizomycotina</taxon>
        <taxon>Pezizomycetes</taxon>
        <taxon>Pezizales</taxon>
        <taxon>Ascodesmidaceae</taxon>
        <taxon>Ascodesmis</taxon>
    </lineage>
</organism>
<proteinExistence type="predicted"/>